<dbReference type="Gene3D" id="3.40.50.790">
    <property type="match status" value="1"/>
</dbReference>
<dbReference type="AlphaFoldDB" id="L8HAS4"/>
<protein>
    <submittedName>
        <fullName evidence="1">L1P family protein</fullName>
    </submittedName>
</protein>
<gene>
    <name evidence="1" type="ORF">ACA1_252450</name>
</gene>
<sequence>MCRREIRGVEWTPRMLARRHKSWKHHFGLRLRAVDPFRAALAQAVPQLLNDARTRGMTTETVEIAVALWYDTARERRFVRSVVLPHAIRIGLITGAATGQPELRRQAEELGVAYYDDDHLKSFNKDKKRIKKWERGHCCFLAAHQDVIRMMPRFLGPRVGTSRQTVPLQVLRTDVPLATVVEERHRTARLRLRKSPTLQLAVGNVGMSAEQLVQNVEAFVAALREELPSWDRVSSITLHATRGPAFTLHSAKRRPAVDREEQDE</sequence>
<dbReference type="SUPFAM" id="SSF56808">
    <property type="entry name" value="Ribosomal protein L1"/>
    <property type="match status" value="1"/>
</dbReference>
<keyword evidence="2" id="KW-1185">Reference proteome</keyword>
<dbReference type="VEuPathDB" id="AmoebaDB:ACA1_252450"/>
<dbReference type="STRING" id="1257118.L8HAS4"/>
<dbReference type="InterPro" id="IPR016095">
    <property type="entry name" value="Ribosomal_uL1_3-a/b-sand"/>
</dbReference>
<organism evidence="1 2">
    <name type="scientific">Acanthamoeba castellanii (strain ATCC 30010 / Neff)</name>
    <dbReference type="NCBI Taxonomy" id="1257118"/>
    <lineage>
        <taxon>Eukaryota</taxon>
        <taxon>Amoebozoa</taxon>
        <taxon>Discosea</taxon>
        <taxon>Longamoebia</taxon>
        <taxon>Centramoebida</taxon>
        <taxon>Acanthamoebidae</taxon>
        <taxon>Acanthamoeba</taxon>
    </lineage>
</organism>
<dbReference type="KEGG" id="acan:ACA1_252450"/>
<dbReference type="EMBL" id="KB007885">
    <property type="protein sequence ID" value="ELR22300.1"/>
    <property type="molecule type" value="Genomic_DNA"/>
</dbReference>
<dbReference type="GeneID" id="14923232"/>
<dbReference type="Gene3D" id="3.30.190.20">
    <property type="match status" value="1"/>
</dbReference>
<dbReference type="OrthoDB" id="14163at2759"/>
<evidence type="ECO:0000313" key="2">
    <source>
        <dbReference type="Proteomes" id="UP000011083"/>
    </source>
</evidence>
<dbReference type="Pfam" id="PF00687">
    <property type="entry name" value="Ribosomal_L1"/>
    <property type="match status" value="1"/>
</dbReference>
<proteinExistence type="predicted"/>
<dbReference type="InterPro" id="IPR023674">
    <property type="entry name" value="Ribosomal_uL1-like"/>
</dbReference>
<name>L8HAS4_ACACF</name>
<reference evidence="1 2" key="1">
    <citation type="journal article" date="2013" name="Genome Biol.">
        <title>Genome of Acanthamoeba castellanii highlights extensive lateral gene transfer and early evolution of tyrosine kinase signaling.</title>
        <authorList>
            <person name="Clarke M."/>
            <person name="Lohan A.J."/>
            <person name="Liu B."/>
            <person name="Lagkouvardos I."/>
            <person name="Roy S."/>
            <person name="Zafar N."/>
            <person name="Bertelli C."/>
            <person name="Schilde C."/>
            <person name="Kianianmomeni A."/>
            <person name="Burglin T.R."/>
            <person name="Frech C."/>
            <person name="Turcotte B."/>
            <person name="Kopec K.O."/>
            <person name="Synnott J.M."/>
            <person name="Choo C."/>
            <person name="Paponov I."/>
            <person name="Finkler A."/>
            <person name="Soon Heng Tan C."/>
            <person name="Hutchins A.P."/>
            <person name="Weinmeier T."/>
            <person name="Rattei T."/>
            <person name="Chu J.S."/>
            <person name="Gimenez G."/>
            <person name="Irimia M."/>
            <person name="Rigden D.J."/>
            <person name="Fitzpatrick D.A."/>
            <person name="Lorenzo-Morales J."/>
            <person name="Bateman A."/>
            <person name="Chiu C.H."/>
            <person name="Tang P."/>
            <person name="Hegemann P."/>
            <person name="Fromm H."/>
            <person name="Raoult D."/>
            <person name="Greub G."/>
            <person name="Miranda-Saavedra D."/>
            <person name="Chen N."/>
            <person name="Nash P."/>
            <person name="Ginger M.L."/>
            <person name="Horn M."/>
            <person name="Schaap P."/>
            <person name="Caler L."/>
            <person name="Loftus B."/>
        </authorList>
    </citation>
    <scope>NUCLEOTIDE SEQUENCE [LARGE SCALE GENOMIC DNA]</scope>
    <source>
        <strain evidence="1 2">Neff</strain>
    </source>
</reference>
<dbReference type="InterPro" id="IPR028364">
    <property type="entry name" value="Ribosomal_uL1/biogenesis"/>
</dbReference>
<dbReference type="RefSeq" id="XP_004367556.1">
    <property type="nucleotide sequence ID" value="XM_004367499.1"/>
</dbReference>
<dbReference type="OMA" id="CNFRIAV"/>
<dbReference type="Proteomes" id="UP000011083">
    <property type="component" value="Unassembled WGS sequence"/>
</dbReference>
<evidence type="ECO:0000313" key="1">
    <source>
        <dbReference type="EMBL" id="ELR22300.1"/>
    </source>
</evidence>
<accession>L8HAS4</accession>